<comment type="caution">
    <text evidence="2">The sequence shown here is derived from an EMBL/GenBank/DDBJ whole genome shotgun (WGS) entry which is preliminary data.</text>
</comment>
<dbReference type="AlphaFoldDB" id="A0A7K9SWX2"/>
<dbReference type="GO" id="GO:0031704">
    <property type="term" value="F:apelin receptor binding"/>
    <property type="evidence" value="ECO:0007669"/>
    <property type="project" value="InterPro"/>
</dbReference>
<feature type="non-terminal residue" evidence="2">
    <location>
        <position position="1"/>
    </location>
</feature>
<sequence length="55" mass="6420">MRLQQLLLCMVFFFLASLLPADGQRPANLALRRKLHRHGCSHRRCIPLHSRVPFP</sequence>
<protein>
    <submittedName>
        <fullName evidence="2">ELA protein</fullName>
    </submittedName>
</protein>
<proteinExistence type="predicted"/>
<dbReference type="Proteomes" id="UP000566440">
    <property type="component" value="Unassembled WGS sequence"/>
</dbReference>
<dbReference type="GO" id="GO:0007507">
    <property type="term" value="P:heart development"/>
    <property type="evidence" value="ECO:0007669"/>
    <property type="project" value="InterPro"/>
</dbReference>
<keyword evidence="1" id="KW-0732">Signal</keyword>
<feature type="signal peptide" evidence="1">
    <location>
        <begin position="1"/>
        <end position="23"/>
    </location>
</feature>
<organism evidence="2 3">
    <name type="scientific">Galbula dea</name>
    <dbReference type="NCBI Taxonomy" id="1109041"/>
    <lineage>
        <taxon>Eukaryota</taxon>
        <taxon>Metazoa</taxon>
        <taxon>Chordata</taxon>
        <taxon>Craniata</taxon>
        <taxon>Vertebrata</taxon>
        <taxon>Euteleostomi</taxon>
        <taxon>Archelosauria</taxon>
        <taxon>Archosauria</taxon>
        <taxon>Dinosauria</taxon>
        <taxon>Saurischia</taxon>
        <taxon>Theropoda</taxon>
        <taxon>Coelurosauria</taxon>
        <taxon>Aves</taxon>
        <taxon>Neognathae</taxon>
        <taxon>Neoaves</taxon>
        <taxon>Telluraves</taxon>
        <taxon>Coraciimorphae</taxon>
        <taxon>Piciformes</taxon>
        <taxon>Galbulidae</taxon>
        <taxon>Galbula</taxon>
    </lineage>
</organism>
<feature type="non-terminal residue" evidence="2">
    <location>
        <position position="55"/>
    </location>
</feature>
<evidence type="ECO:0000256" key="1">
    <source>
        <dbReference type="SAM" id="SignalP"/>
    </source>
</evidence>
<feature type="chain" id="PRO_5029664454" evidence="1">
    <location>
        <begin position="24"/>
        <end position="55"/>
    </location>
</feature>
<name>A0A7K9SWX2_9PICI</name>
<dbReference type="InterPro" id="IPR047853">
    <property type="entry name" value="ELA"/>
</dbReference>
<reference evidence="2 3" key="1">
    <citation type="submission" date="2019-09" db="EMBL/GenBank/DDBJ databases">
        <title>Bird 10,000 Genomes (B10K) Project - Family phase.</title>
        <authorList>
            <person name="Zhang G."/>
        </authorList>
    </citation>
    <scope>NUCLEOTIDE SEQUENCE [LARGE SCALE GENOMIC DNA]</scope>
    <source>
        <strain evidence="2">B10K-DU-001-62</strain>
        <tissue evidence="2">Muscle</tissue>
    </source>
</reference>
<gene>
    <name evidence="2" type="primary">Apela</name>
    <name evidence="2" type="ORF">GALDEA_R15370</name>
</gene>
<dbReference type="GO" id="GO:0060183">
    <property type="term" value="P:apelin receptor signaling pathway"/>
    <property type="evidence" value="ECO:0007669"/>
    <property type="project" value="InterPro"/>
</dbReference>
<evidence type="ECO:0000313" key="2">
    <source>
        <dbReference type="EMBL" id="NXI40749.1"/>
    </source>
</evidence>
<evidence type="ECO:0000313" key="3">
    <source>
        <dbReference type="Proteomes" id="UP000566440"/>
    </source>
</evidence>
<dbReference type="Pfam" id="PF22050">
    <property type="entry name" value="Toddler"/>
    <property type="match status" value="1"/>
</dbReference>
<dbReference type="CDD" id="cd20244">
    <property type="entry name" value="Toddler"/>
    <property type="match status" value="1"/>
</dbReference>
<accession>A0A7K9SWX2</accession>
<dbReference type="EMBL" id="VWZX01005094">
    <property type="protein sequence ID" value="NXI40749.1"/>
    <property type="molecule type" value="Genomic_DNA"/>
</dbReference>
<keyword evidence="3" id="KW-1185">Reference proteome</keyword>
<dbReference type="OrthoDB" id="9922869at2759"/>